<dbReference type="GO" id="GO:0016757">
    <property type="term" value="F:glycosyltransferase activity"/>
    <property type="evidence" value="ECO:0007669"/>
    <property type="project" value="UniProtKB-KW"/>
</dbReference>
<evidence type="ECO:0000313" key="3">
    <source>
        <dbReference type="Proteomes" id="UP000237481"/>
    </source>
</evidence>
<accession>A0A2S4KZD3</accession>
<dbReference type="Proteomes" id="UP000237481">
    <property type="component" value="Unassembled WGS sequence"/>
</dbReference>
<keyword evidence="3" id="KW-1185">Reference proteome</keyword>
<keyword evidence="2" id="KW-0328">Glycosyltransferase</keyword>
<dbReference type="Pfam" id="PF11735">
    <property type="entry name" value="CAP59_mtransfer"/>
    <property type="match status" value="1"/>
</dbReference>
<dbReference type="AlphaFoldDB" id="A0A2S4KZD3"/>
<dbReference type="PANTHER" id="PTHR34144">
    <property type="entry name" value="CHROMOSOME 8, WHOLE GENOME SHOTGUN SEQUENCE"/>
    <property type="match status" value="1"/>
</dbReference>
<dbReference type="PANTHER" id="PTHR34144:SF5">
    <property type="entry name" value="ALPHA-1,3-MANNOSYLTRANSFERASE CMT1"/>
    <property type="match status" value="1"/>
</dbReference>
<sequence>MRRRLLVLAAPVISLFFIAGSLYFGRDRLRQLPRPVFLSQPKHEKPPQEPGKESTEGPVTDGPILPAAKITAYLDAILDRKPTRLASFRCPAVNNTRYESLKTTDLSDSSIRYFFALNLRENLPLLPRLIGSMVEAIRFLGPQHCAVSIAEGNSPDGTGDVLEALRPSLEALGISYSLQSSPIDPSQGERITRLAELRNLALQPLLRLSGRANKDTTIIFLNDVAACPEDILELAFQRMNLGADMTCAMDWSHVARDPTFYDVWVSRGINGDSFFEIPPDGSWGSAWNLFWNANETLERFRKNRPFQVFSCWNGAVTFGAQPILENLRFRAPNEKAGECFQGEPQLLCKDMWFRGYGKIAVVPTVNLEYSVDHGKKIKQAKGFASDIVAEQNSSDDRIEWQLDPPEQVKCMPNWSNQFWRPWNETLT</sequence>
<reference evidence="2 3" key="1">
    <citation type="submission" date="2018-01" db="EMBL/GenBank/DDBJ databases">
        <title>Harnessing the power of phylogenomics to disentangle the directionality and signatures of interkingdom host jumping in the parasitic fungal genus Tolypocladium.</title>
        <authorList>
            <person name="Quandt C.A."/>
            <person name="Patterson W."/>
            <person name="Spatafora J.W."/>
        </authorList>
    </citation>
    <scope>NUCLEOTIDE SEQUENCE [LARGE SCALE GENOMIC DNA]</scope>
    <source>
        <strain evidence="2 3">NRBC 100945</strain>
    </source>
</reference>
<evidence type="ECO:0000256" key="1">
    <source>
        <dbReference type="SAM" id="MobiDB-lite"/>
    </source>
</evidence>
<keyword evidence="2" id="KW-0808">Transferase</keyword>
<dbReference type="EMBL" id="PKSG01000434">
    <property type="protein sequence ID" value="POR35552.1"/>
    <property type="molecule type" value="Genomic_DNA"/>
</dbReference>
<evidence type="ECO:0000313" key="2">
    <source>
        <dbReference type="EMBL" id="POR35552.1"/>
    </source>
</evidence>
<proteinExistence type="predicted"/>
<feature type="region of interest" description="Disordered" evidence="1">
    <location>
        <begin position="35"/>
        <end position="61"/>
    </location>
</feature>
<organism evidence="2 3">
    <name type="scientific">Tolypocladium paradoxum</name>
    <dbReference type="NCBI Taxonomy" id="94208"/>
    <lineage>
        <taxon>Eukaryota</taxon>
        <taxon>Fungi</taxon>
        <taxon>Dikarya</taxon>
        <taxon>Ascomycota</taxon>
        <taxon>Pezizomycotina</taxon>
        <taxon>Sordariomycetes</taxon>
        <taxon>Hypocreomycetidae</taxon>
        <taxon>Hypocreales</taxon>
        <taxon>Ophiocordycipitaceae</taxon>
        <taxon>Tolypocladium</taxon>
    </lineage>
</organism>
<feature type="compositionally biased region" description="Basic and acidic residues" evidence="1">
    <location>
        <begin position="41"/>
        <end position="55"/>
    </location>
</feature>
<comment type="caution">
    <text evidence="2">The sequence shown here is derived from an EMBL/GenBank/DDBJ whole genome shotgun (WGS) entry which is preliminary data.</text>
</comment>
<protein>
    <submittedName>
        <fullName evidence="2">Alpha-1,3-mannosyltransferase CMT1</fullName>
    </submittedName>
</protein>
<dbReference type="InterPro" id="IPR021047">
    <property type="entry name" value="Mannosyltransferase_CMT1"/>
</dbReference>
<name>A0A2S4KZD3_9HYPO</name>
<dbReference type="OrthoDB" id="262547at2759"/>
<gene>
    <name evidence="2" type="ORF">TPAR_04250</name>
</gene>